<keyword evidence="2" id="KW-0808">Transferase</keyword>
<dbReference type="CDD" id="cd00761">
    <property type="entry name" value="Glyco_tranf_GTA_type"/>
    <property type="match status" value="1"/>
</dbReference>
<dbReference type="InterPro" id="IPR001173">
    <property type="entry name" value="Glyco_trans_2-like"/>
</dbReference>
<dbReference type="Pfam" id="PF00535">
    <property type="entry name" value="Glycos_transf_2"/>
    <property type="match status" value="1"/>
</dbReference>
<organism evidence="2 3">
    <name type="scientific">Ilyomonas limi</name>
    <dbReference type="NCBI Taxonomy" id="2575867"/>
    <lineage>
        <taxon>Bacteria</taxon>
        <taxon>Pseudomonadati</taxon>
        <taxon>Bacteroidota</taxon>
        <taxon>Chitinophagia</taxon>
        <taxon>Chitinophagales</taxon>
        <taxon>Chitinophagaceae</taxon>
        <taxon>Ilyomonas</taxon>
    </lineage>
</organism>
<name>A0A4U3KRN3_9BACT</name>
<evidence type="ECO:0000313" key="2">
    <source>
        <dbReference type="EMBL" id="TKK65008.1"/>
    </source>
</evidence>
<evidence type="ECO:0000259" key="1">
    <source>
        <dbReference type="Pfam" id="PF00535"/>
    </source>
</evidence>
<dbReference type="Gene3D" id="3.90.550.10">
    <property type="entry name" value="Spore Coat Polysaccharide Biosynthesis Protein SpsA, Chain A"/>
    <property type="match status" value="1"/>
</dbReference>
<dbReference type="GO" id="GO:0016740">
    <property type="term" value="F:transferase activity"/>
    <property type="evidence" value="ECO:0007669"/>
    <property type="project" value="UniProtKB-KW"/>
</dbReference>
<comment type="caution">
    <text evidence="2">The sequence shown here is derived from an EMBL/GenBank/DDBJ whole genome shotgun (WGS) entry which is preliminary data.</text>
</comment>
<dbReference type="OrthoDB" id="9815829at2"/>
<dbReference type="PANTHER" id="PTHR43685">
    <property type="entry name" value="GLYCOSYLTRANSFERASE"/>
    <property type="match status" value="1"/>
</dbReference>
<gene>
    <name evidence="2" type="ORF">FC093_21125</name>
</gene>
<dbReference type="RefSeq" id="WP_137263807.1">
    <property type="nucleotide sequence ID" value="NZ_SZQL01000025.1"/>
</dbReference>
<dbReference type="Proteomes" id="UP000305848">
    <property type="component" value="Unassembled WGS sequence"/>
</dbReference>
<feature type="domain" description="Glycosyltransferase 2-like" evidence="1">
    <location>
        <begin position="7"/>
        <end position="133"/>
    </location>
</feature>
<sequence>MYTPKVSVLIPTYNYAHFLDEAIQSVLQQTFTDFEVIICDNHSTDNTQEVVKKYLSDSRIYYYRNATNIGLVGNWNKCLELANGKYIKFLCADDKFNPQLLEKFIAVAGEYPTVSLITCYRQGFGSNSSIFKVPVTGFYTGHHITKLTLQTYGWLGEPSAVMFRSNTKKTTAFKGKYKWLTDWEMWLQQLQYGDCYIIPEPLACVRIHASQITKSVMKNYVNYFEEYELCQNIKAHRGYNIDTTDIDMDAVLKMRAAKCAKVVYKVLPQLYKKAQRQLFVNAFKIAWKESVLLDPLKKIIIGRGFKSTKAKTQMGMA</sequence>
<dbReference type="PANTHER" id="PTHR43685:SF2">
    <property type="entry name" value="GLYCOSYLTRANSFERASE 2-LIKE DOMAIN-CONTAINING PROTEIN"/>
    <property type="match status" value="1"/>
</dbReference>
<evidence type="ECO:0000313" key="3">
    <source>
        <dbReference type="Proteomes" id="UP000305848"/>
    </source>
</evidence>
<dbReference type="SUPFAM" id="SSF53448">
    <property type="entry name" value="Nucleotide-diphospho-sugar transferases"/>
    <property type="match status" value="1"/>
</dbReference>
<dbReference type="EMBL" id="SZQL01000025">
    <property type="protein sequence ID" value="TKK65008.1"/>
    <property type="molecule type" value="Genomic_DNA"/>
</dbReference>
<dbReference type="AlphaFoldDB" id="A0A4U3KRN3"/>
<proteinExistence type="predicted"/>
<reference evidence="2 3" key="1">
    <citation type="submission" date="2019-05" db="EMBL/GenBank/DDBJ databases">
        <title>Panacibacter sp. strain 17mud1-8 Genome sequencing and assembly.</title>
        <authorList>
            <person name="Chhetri G."/>
        </authorList>
    </citation>
    <scope>NUCLEOTIDE SEQUENCE [LARGE SCALE GENOMIC DNA]</scope>
    <source>
        <strain evidence="2 3">17mud1-8</strain>
    </source>
</reference>
<dbReference type="InterPro" id="IPR029044">
    <property type="entry name" value="Nucleotide-diphossugar_trans"/>
</dbReference>
<dbReference type="InterPro" id="IPR050834">
    <property type="entry name" value="Glycosyltransf_2"/>
</dbReference>
<keyword evidence="3" id="KW-1185">Reference proteome</keyword>
<accession>A0A4U3KRN3</accession>
<protein>
    <submittedName>
        <fullName evidence="2">Glycosyltransferase family 2 protein</fullName>
    </submittedName>
</protein>